<accession>A0A024QDA3</accession>
<reference evidence="2 3" key="1">
    <citation type="submission" date="2014-03" db="EMBL/GenBank/DDBJ databases">
        <authorList>
            <person name="Urmite Genomes U."/>
        </authorList>
    </citation>
    <scope>NUCLEOTIDE SEQUENCE [LARGE SCALE GENOMIC DNA]</scope>
    <source>
        <strain evidence="2 3">Vm-5</strain>
    </source>
</reference>
<proteinExistence type="predicted"/>
<dbReference type="AlphaFoldDB" id="A0A024QDA3"/>
<keyword evidence="1" id="KW-0472">Membrane</keyword>
<dbReference type="RefSeq" id="WP_021291383.1">
    <property type="nucleotide sequence ID" value="NZ_BNER01000002.1"/>
</dbReference>
<sequence length="204" mass="23801">MVTNEEILQKSKELNNLDLNKWLNQELFSLQWFLIVILVLVCYVLFFYFVDKQRLIEILLFGSFVSVLFIVYHSIGDYFGYWASYITLSPVKPDFFGDVFTDVPLITMLIYQFSSSWKKFLLIYIGFSVLLIFGYYNYVLVNINAFAYLKPSATTLDFISMLLIGIVPRGIMVYLFKIEARNGNRNAEHSLSNLIAEPITNREK</sequence>
<feature type="transmembrane region" description="Helical" evidence="1">
    <location>
        <begin position="95"/>
        <end position="113"/>
    </location>
</feature>
<evidence type="ECO:0000256" key="1">
    <source>
        <dbReference type="SAM" id="Phobius"/>
    </source>
</evidence>
<dbReference type="OrthoDB" id="1679483at2"/>
<dbReference type="eggNOG" id="ENOG5032VN2">
    <property type="taxonomic scope" value="Bacteria"/>
</dbReference>
<dbReference type="Proteomes" id="UP000028875">
    <property type="component" value="Unassembled WGS sequence"/>
</dbReference>
<feature type="transmembrane region" description="Helical" evidence="1">
    <location>
        <begin position="158"/>
        <end position="176"/>
    </location>
</feature>
<feature type="transmembrane region" description="Helical" evidence="1">
    <location>
        <begin position="120"/>
        <end position="138"/>
    </location>
</feature>
<feature type="transmembrane region" description="Helical" evidence="1">
    <location>
        <begin position="30"/>
        <end position="50"/>
    </location>
</feature>
<organism evidence="2 3">
    <name type="scientific">Virgibacillus massiliensis</name>
    <dbReference type="NCBI Taxonomy" id="1462526"/>
    <lineage>
        <taxon>Bacteria</taxon>
        <taxon>Bacillati</taxon>
        <taxon>Bacillota</taxon>
        <taxon>Bacilli</taxon>
        <taxon>Bacillales</taxon>
        <taxon>Bacillaceae</taxon>
        <taxon>Virgibacillus</taxon>
    </lineage>
</organism>
<dbReference type="EMBL" id="CCDP010000001">
    <property type="protein sequence ID" value="CDQ39926.1"/>
    <property type="molecule type" value="Genomic_DNA"/>
</dbReference>
<keyword evidence="3" id="KW-1185">Reference proteome</keyword>
<name>A0A024QDA3_9BACI</name>
<keyword evidence="1" id="KW-0812">Transmembrane</keyword>
<keyword evidence="1" id="KW-1133">Transmembrane helix</keyword>
<reference evidence="3" key="2">
    <citation type="submission" date="2014-05" db="EMBL/GenBank/DDBJ databases">
        <title>Draft genome sequence of Virgibacillus massiliensis Vm-5.</title>
        <authorList>
            <person name="Khelaifia S."/>
            <person name="Croce O."/>
            <person name="Lagier J.C."/>
            <person name="Raoult D."/>
        </authorList>
    </citation>
    <scope>NUCLEOTIDE SEQUENCE [LARGE SCALE GENOMIC DNA]</scope>
    <source>
        <strain evidence="3">Vm-5</strain>
    </source>
</reference>
<evidence type="ECO:0000313" key="3">
    <source>
        <dbReference type="Proteomes" id="UP000028875"/>
    </source>
</evidence>
<protein>
    <submittedName>
        <fullName evidence="2">Uncharacterized protein</fullName>
    </submittedName>
</protein>
<gene>
    <name evidence="2" type="ORF">BN990_02243</name>
</gene>
<evidence type="ECO:0000313" key="2">
    <source>
        <dbReference type="EMBL" id="CDQ39926.1"/>
    </source>
</evidence>
<feature type="transmembrane region" description="Helical" evidence="1">
    <location>
        <begin position="55"/>
        <end position="75"/>
    </location>
</feature>
<comment type="caution">
    <text evidence="2">The sequence shown here is derived from an EMBL/GenBank/DDBJ whole genome shotgun (WGS) entry which is preliminary data.</text>
</comment>
<dbReference type="STRING" id="1462526.BN990_02243"/>